<gene>
    <name evidence="1" type="ORF">E4U13_006086</name>
</gene>
<reference evidence="1 2" key="1">
    <citation type="journal article" date="2020" name="bioRxiv">
        <title>Whole genome comparisons of ergot fungi reveals the divergence and evolution of species within the genus Claviceps are the result of varying mechanisms driving genome evolution and host range expansion.</title>
        <authorList>
            <person name="Wyka S.A."/>
            <person name="Mondo S.J."/>
            <person name="Liu M."/>
            <person name="Dettman J."/>
            <person name="Nalam V."/>
            <person name="Broders K.D."/>
        </authorList>
    </citation>
    <scope>NUCLEOTIDE SEQUENCE [LARGE SCALE GENOMIC DNA]</scope>
    <source>
        <strain evidence="1 2">LM576</strain>
    </source>
</reference>
<comment type="caution">
    <text evidence="1">The sequence shown here is derived from an EMBL/GenBank/DDBJ whole genome shotgun (WGS) entry which is preliminary data.</text>
</comment>
<proteinExistence type="predicted"/>
<dbReference type="EMBL" id="SRQM01000511">
    <property type="protein sequence ID" value="KAG6109161.1"/>
    <property type="molecule type" value="Genomic_DNA"/>
</dbReference>
<keyword evidence="2" id="KW-1185">Reference proteome</keyword>
<dbReference type="Proteomes" id="UP000732380">
    <property type="component" value="Unassembled WGS sequence"/>
</dbReference>
<accession>A0A9P7PWY2</accession>
<organism evidence="1 2">
    <name type="scientific">Claviceps humidiphila</name>
    <dbReference type="NCBI Taxonomy" id="1294629"/>
    <lineage>
        <taxon>Eukaryota</taxon>
        <taxon>Fungi</taxon>
        <taxon>Dikarya</taxon>
        <taxon>Ascomycota</taxon>
        <taxon>Pezizomycotina</taxon>
        <taxon>Sordariomycetes</taxon>
        <taxon>Hypocreomycetidae</taxon>
        <taxon>Hypocreales</taxon>
        <taxon>Clavicipitaceae</taxon>
        <taxon>Claviceps</taxon>
    </lineage>
</organism>
<evidence type="ECO:0000313" key="1">
    <source>
        <dbReference type="EMBL" id="KAG6109161.1"/>
    </source>
</evidence>
<evidence type="ECO:0000313" key="2">
    <source>
        <dbReference type="Proteomes" id="UP000732380"/>
    </source>
</evidence>
<dbReference type="AlphaFoldDB" id="A0A9P7PWY2"/>
<protein>
    <submittedName>
        <fullName evidence="1">Uncharacterized protein</fullName>
    </submittedName>
</protein>
<sequence>MSIDDIDESIPEHVHDAFQELYHHMEWDWYRLLELKSRDTLPEFDDYAVMPSLIDFSEAYERREANEGAIAQFPPTIRDEINYGETVAWLYEHDNEEPELREAKFEITVVLYDFWNEIREQPQRHDQMTMSPFDMVWRLLERQQQMTEAGEGRMARIERLLDLLLQEEFIGLFPMTLTRWQWAQIFLADFELEDCKMLYILEMQYCFIELPVYRAASA</sequence>
<name>A0A9P7PWY2_9HYPO</name>